<dbReference type="SUPFAM" id="SSF53901">
    <property type="entry name" value="Thiolase-like"/>
    <property type="match status" value="1"/>
</dbReference>
<accession>A0AAE1XR52</accession>
<dbReference type="Pfam" id="PF08392">
    <property type="entry name" value="FAE1_CUT1_RppA"/>
    <property type="match status" value="1"/>
</dbReference>
<evidence type="ECO:0000256" key="1">
    <source>
        <dbReference type="ARBA" id="ARBA00004370"/>
    </source>
</evidence>
<dbReference type="CDD" id="cd00831">
    <property type="entry name" value="CHS_like"/>
    <property type="match status" value="1"/>
</dbReference>
<keyword evidence="14" id="KW-1185">Reference proteome</keyword>
<dbReference type="Proteomes" id="UP001293254">
    <property type="component" value="Unassembled WGS sequence"/>
</dbReference>
<comment type="subcellular location">
    <subcellularLocation>
        <location evidence="1">Membrane</location>
    </subcellularLocation>
</comment>
<evidence type="ECO:0000313" key="13">
    <source>
        <dbReference type="EMBL" id="KAK4416500.1"/>
    </source>
</evidence>
<dbReference type="InterPro" id="IPR012392">
    <property type="entry name" value="3-ktacl-CoA_syn"/>
</dbReference>
<dbReference type="Pfam" id="PF08541">
    <property type="entry name" value="ACP_syn_III_C"/>
    <property type="match status" value="1"/>
</dbReference>
<dbReference type="PANTHER" id="PTHR31561">
    <property type="entry name" value="3-KETOACYL-COA SYNTHASE"/>
    <property type="match status" value="1"/>
</dbReference>
<evidence type="ECO:0000256" key="10">
    <source>
        <dbReference type="ARBA" id="ARBA00047375"/>
    </source>
</evidence>
<dbReference type="InterPro" id="IPR013601">
    <property type="entry name" value="FAE1_typ3_polyketide_synth"/>
</dbReference>
<feature type="domain" description="FAE" evidence="11">
    <location>
        <begin position="1"/>
        <end position="225"/>
    </location>
</feature>
<evidence type="ECO:0000256" key="8">
    <source>
        <dbReference type="ARBA" id="ARBA00023136"/>
    </source>
</evidence>
<dbReference type="Gene3D" id="3.40.47.10">
    <property type="match status" value="1"/>
</dbReference>
<dbReference type="InterPro" id="IPR013747">
    <property type="entry name" value="ACP_syn_III_C"/>
</dbReference>
<evidence type="ECO:0000259" key="12">
    <source>
        <dbReference type="Pfam" id="PF08541"/>
    </source>
</evidence>
<dbReference type="FunFam" id="3.40.47.10:FF:000028">
    <property type="entry name" value="3-ketoacyl-CoA synthase"/>
    <property type="match status" value="1"/>
</dbReference>
<evidence type="ECO:0000256" key="9">
    <source>
        <dbReference type="ARBA" id="ARBA00023315"/>
    </source>
</evidence>
<proteinExistence type="inferred from homology"/>
<protein>
    <recommendedName>
        <fullName evidence="4">very-long-chain 3-oxoacyl-CoA synthase</fullName>
        <ecNumber evidence="4">2.3.1.199</ecNumber>
    </recommendedName>
</protein>
<evidence type="ECO:0000256" key="3">
    <source>
        <dbReference type="ARBA" id="ARBA00005531"/>
    </source>
</evidence>
<evidence type="ECO:0000256" key="4">
    <source>
        <dbReference type="ARBA" id="ARBA00012307"/>
    </source>
</evidence>
<comment type="caution">
    <text evidence="13">The sequence shown here is derived from an EMBL/GenBank/DDBJ whole genome shotgun (WGS) entry which is preliminary data.</text>
</comment>
<sequence>MHYIPPTPTTAAARDEAEVTIFPAIDALMEKTGIRPKDIDILIVNCSLFSPTPSLSAMVVNKYKLRSNIKSFDLSSMGCSAGLISIDLARDLLQVHPNSYPLVISTEILTSPNYYKGSERAMLLPNCLFRMGGAAIILSNKWRESARAKYKLVHVVRTHKGADDKAYRCIYEQEDKEGKVGINLSKHLMVIAGEALKSNITSIGPLVLPASEQLLFLFTLIGRKMFNPKWKPYIPDFKQAFEHFCIHAGGRAVIDELQKNLQLSSEHVEASRMTLHRFGNTSSSSLWYELSYIEAKGRMKKGDRVWQIAFGSGFKCNSAVWKCNRTIRTPTDGPWQDCIDRYPVHIPEIVKL</sequence>
<gene>
    <name evidence="13" type="ORF">Salat_2475500</name>
</gene>
<feature type="domain" description="Beta-ketoacyl-[acyl-carrier-protein] synthase III C-terminal" evidence="12">
    <location>
        <begin position="242"/>
        <end position="322"/>
    </location>
</feature>
<reference evidence="13" key="2">
    <citation type="journal article" date="2024" name="Plant">
        <title>Genomic evolution and insights into agronomic trait innovations of Sesamum species.</title>
        <authorList>
            <person name="Miao H."/>
            <person name="Wang L."/>
            <person name="Qu L."/>
            <person name="Liu H."/>
            <person name="Sun Y."/>
            <person name="Le M."/>
            <person name="Wang Q."/>
            <person name="Wei S."/>
            <person name="Zheng Y."/>
            <person name="Lin W."/>
            <person name="Duan Y."/>
            <person name="Cao H."/>
            <person name="Xiong S."/>
            <person name="Wang X."/>
            <person name="Wei L."/>
            <person name="Li C."/>
            <person name="Ma Q."/>
            <person name="Ju M."/>
            <person name="Zhao R."/>
            <person name="Li G."/>
            <person name="Mu C."/>
            <person name="Tian Q."/>
            <person name="Mei H."/>
            <person name="Zhang T."/>
            <person name="Gao T."/>
            <person name="Zhang H."/>
        </authorList>
    </citation>
    <scope>NUCLEOTIDE SEQUENCE</scope>
    <source>
        <strain evidence="13">3651</strain>
    </source>
</reference>
<evidence type="ECO:0000256" key="2">
    <source>
        <dbReference type="ARBA" id="ARBA00005194"/>
    </source>
</evidence>
<evidence type="ECO:0000313" key="14">
    <source>
        <dbReference type="Proteomes" id="UP001293254"/>
    </source>
</evidence>
<keyword evidence="7" id="KW-1133">Transmembrane helix</keyword>
<comment type="catalytic activity">
    <reaction evidence="10">
        <text>a very-long-chain acyl-CoA + malonyl-CoA + H(+) = a very-long-chain 3-oxoacyl-CoA + CO2 + CoA</text>
        <dbReference type="Rhea" id="RHEA:32727"/>
        <dbReference type="ChEBI" id="CHEBI:15378"/>
        <dbReference type="ChEBI" id="CHEBI:16526"/>
        <dbReference type="ChEBI" id="CHEBI:57287"/>
        <dbReference type="ChEBI" id="CHEBI:57384"/>
        <dbReference type="ChEBI" id="CHEBI:90725"/>
        <dbReference type="ChEBI" id="CHEBI:90736"/>
        <dbReference type="EC" id="2.3.1.199"/>
    </reaction>
</comment>
<evidence type="ECO:0000256" key="6">
    <source>
        <dbReference type="ARBA" id="ARBA00022692"/>
    </source>
</evidence>
<reference evidence="13" key="1">
    <citation type="submission" date="2020-06" db="EMBL/GenBank/DDBJ databases">
        <authorList>
            <person name="Li T."/>
            <person name="Hu X."/>
            <person name="Zhang T."/>
            <person name="Song X."/>
            <person name="Zhang H."/>
            <person name="Dai N."/>
            <person name="Sheng W."/>
            <person name="Hou X."/>
            <person name="Wei L."/>
        </authorList>
    </citation>
    <scope>NUCLEOTIDE SEQUENCE</scope>
    <source>
        <strain evidence="13">3651</strain>
        <tissue evidence="13">Leaf</tissue>
    </source>
</reference>
<dbReference type="EC" id="2.3.1.199" evidence="4"/>
<dbReference type="GO" id="GO:0016020">
    <property type="term" value="C:membrane"/>
    <property type="evidence" value="ECO:0007669"/>
    <property type="project" value="UniProtKB-SubCell"/>
</dbReference>
<dbReference type="GO" id="GO:0009922">
    <property type="term" value="F:fatty acid elongase activity"/>
    <property type="evidence" value="ECO:0007669"/>
    <property type="project" value="UniProtKB-EC"/>
</dbReference>
<name>A0AAE1XR52_9LAMI</name>
<keyword evidence="5" id="KW-0808">Transferase</keyword>
<keyword evidence="9" id="KW-0012">Acyltransferase</keyword>
<dbReference type="GO" id="GO:0006633">
    <property type="term" value="P:fatty acid biosynthetic process"/>
    <property type="evidence" value="ECO:0007669"/>
    <property type="project" value="InterPro"/>
</dbReference>
<keyword evidence="8" id="KW-0472">Membrane</keyword>
<organism evidence="13 14">
    <name type="scientific">Sesamum alatum</name>
    <dbReference type="NCBI Taxonomy" id="300844"/>
    <lineage>
        <taxon>Eukaryota</taxon>
        <taxon>Viridiplantae</taxon>
        <taxon>Streptophyta</taxon>
        <taxon>Embryophyta</taxon>
        <taxon>Tracheophyta</taxon>
        <taxon>Spermatophyta</taxon>
        <taxon>Magnoliopsida</taxon>
        <taxon>eudicotyledons</taxon>
        <taxon>Gunneridae</taxon>
        <taxon>Pentapetalae</taxon>
        <taxon>asterids</taxon>
        <taxon>lamiids</taxon>
        <taxon>Lamiales</taxon>
        <taxon>Pedaliaceae</taxon>
        <taxon>Sesamum</taxon>
    </lineage>
</organism>
<dbReference type="AlphaFoldDB" id="A0AAE1XR52"/>
<dbReference type="InterPro" id="IPR016039">
    <property type="entry name" value="Thiolase-like"/>
</dbReference>
<comment type="similarity">
    <text evidence="3">Belongs to the thiolase-like superfamily. Chalcone/stilbene synthases family.</text>
</comment>
<evidence type="ECO:0000256" key="7">
    <source>
        <dbReference type="ARBA" id="ARBA00022989"/>
    </source>
</evidence>
<evidence type="ECO:0000259" key="11">
    <source>
        <dbReference type="Pfam" id="PF08392"/>
    </source>
</evidence>
<keyword evidence="6" id="KW-0812">Transmembrane</keyword>
<comment type="pathway">
    <text evidence="2">Lipid metabolism; fatty acid biosynthesis.</text>
</comment>
<dbReference type="EMBL" id="JACGWO010000010">
    <property type="protein sequence ID" value="KAK4416500.1"/>
    <property type="molecule type" value="Genomic_DNA"/>
</dbReference>
<evidence type="ECO:0000256" key="5">
    <source>
        <dbReference type="ARBA" id="ARBA00022679"/>
    </source>
</evidence>